<dbReference type="AlphaFoldDB" id="A0A547PW93"/>
<dbReference type="Pfam" id="PF05069">
    <property type="entry name" value="Phage_tail_S"/>
    <property type="match status" value="1"/>
</dbReference>
<accession>A0A547PW93</accession>
<dbReference type="InterPro" id="IPR006522">
    <property type="entry name" value="Phage_virion_morphogenesis"/>
</dbReference>
<dbReference type="RefSeq" id="WP_142835016.1">
    <property type="nucleotide sequence ID" value="NZ_VFSV01000020.1"/>
</dbReference>
<dbReference type="NCBIfam" id="TIGR01635">
    <property type="entry name" value="tail_comp_S"/>
    <property type="match status" value="1"/>
</dbReference>
<evidence type="ECO:0000313" key="1">
    <source>
        <dbReference type="EMBL" id="TRD18344.1"/>
    </source>
</evidence>
<comment type="caution">
    <text evidence="1">The sequence shown here is derived from an EMBL/GenBank/DDBJ whole genome shotgun (WGS) entry which is preliminary data.</text>
</comment>
<dbReference type="EMBL" id="VFSV01000020">
    <property type="protein sequence ID" value="TRD18344.1"/>
    <property type="molecule type" value="Genomic_DNA"/>
</dbReference>
<proteinExistence type="predicted"/>
<keyword evidence="2" id="KW-1185">Reference proteome</keyword>
<dbReference type="OrthoDB" id="2081253at2"/>
<dbReference type="Proteomes" id="UP000318590">
    <property type="component" value="Unassembled WGS sequence"/>
</dbReference>
<gene>
    <name evidence="1" type="ORF">FEV53_11860</name>
</gene>
<organism evidence="1 2">
    <name type="scientific">Palleronia caenipelagi</name>
    <dbReference type="NCBI Taxonomy" id="2489174"/>
    <lineage>
        <taxon>Bacteria</taxon>
        <taxon>Pseudomonadati</taxon>
        <taxon>Pseudomonadota</taxon>
        <taxon>Alphaproteobacteria</taxon>
        <taxon>Rhodobacterales</taxon>
        <taxon>Roseobacteraceae</taxon>
        <taxon>Palleronia</taxon>
    </lineage>
</organism>
<name>A0A547PW93_9RHOB</name>
<protein>
    <submittedName>
        <fullName evidence="1">Phage virion morphogenesis protein</fullName>
    </submittedName>
</protein>
<reference evidence="1 2" key="1">
    <citation type="submission" date="2019-06" db="EMBL/GenBank/DDBJ databases">
        <title>Paenimaribius caenipelagi gen. nov., sp. nov., isolated from a tidal flat.</title>
        <authorList>
            <person name="Yoon J.-H."/>
        </authorList>
    </citation>
    <scope>NUCLEOTIDE SEQUENCE [LARGE SCALE GENOMIC DNA]</scope>
    <source>
        <strain evidence="1 2">JBTF-M29</strain>
    </source>
</reference>
<sequence>MDARATFRDADLRRTLAGLLARGQDLTPLMDAIGARLEQSARDRIEDTNQSPDGVPWPKSFRVVVGQGGKTLFETGRLAASITHRATSRETEIGTNLISAGVHQFGATITPKSAGALQFKLADGTVVTAGKVTIPARPYLGISDADEAVIGDLTALFVEGSL</sequence>
<evidence type="ECO:0000313" key="2">
    <source>
        <dbReference type="Proteomes" id="UP000318590"/>
    </source>
</evidence>